<evidence type="ECO:0000313" key="2">
    <source>
        <dbReference type="Proteomes" id="UP000314294"/>
    </source>
</evidence>
<reference evidence="1 2" key="1">
    <citation type="submission" date="2019-03" db="EMBL/GenBank/DDBJ databases">
        <title>First draft genome of Liparis tanakae, snailfish: a comprehensive survey of snailfish specific genes.</title>
        <authorList>
            <person name="Kim W."/>
            <person name="Song I."/>
            <person name="Jeong J.-H."/>
            <person name="Kim D."/>
            <person name="Kim S."/>
            <person name="Ryu S."/>
            <person name="Song J.Y."/>
            <person name="Lee S.K."/>
        </authorList>
    </citation>
    <scope>NUCLEOTIDE SEQUENCE [LARGE SCALE GENOMIC DNA]</scope>
    <source>
        <tissue evidence="1">Muscle</tissue>
    </source>
</reference>
<accession>A0A4Z2FZ36</accession>
<gene>
    <name evidence="1" type="ORF">EYF80_043692</name>
</gene>
<dbReference type="AlphaFoldDB" id="A0A4Z2FZ36"/>
<name>A0A4Z2FZ36_9TELE</name>
<dbReference type="Proteomes" id="UP000314294">
    <property type="component" value="Unassembled WGS sequence"/>
</dbReference>
<organism evidence="1 2">
    <name type="scientific">Liparis tanakae</name>
    <name type="common">Tanaka's snailfish</name>
    <dbReference type="NCBI Taxonomy" id="230148"/>
    <lineage>
        <taxon>Eukaryota</taxon>
        <taxon>Metazoa</taxon>
        <taxon>Chordata</taxon>
        <taxon>Craniata</taxon>
        <taxon>Vertebrata</taxon>
        <taxon>Euteleostomi</taxon>
        <taxon>Actinopterygii</taxon>
        <taxon>Neopterygii</taxon>
        <taxon>Teleostei</taxon>
        <taxon>Neoteleostei</taxon>
        <taxon>Acanthomorphata</taxon>
        <taxon>Eupercaria</taxon>
        <taxon>Perciformes</taxon>
        <taxon>Cottioidei</taxon>
        <taxon>Cottales</taxon>
        <taxon>Liparidae</taxon>
        <taxon>Liparis</taxon>
    </lineage>
</organism>
<evidence type="ECO:0000313" key="1">
    <source>
        <dbReference type="EMBL" id="TNN46115.1"/>
    </source>
</evidence>
<proteinExistence type="predicted"/>
<keyword evidence="2" id="KW-1185">Reference proteome</keyword>
<dbReference type="EMBL" id="SRLO01000807">
    <property type="protein sequence ID" value="TNN46115.1"/>
    <property type="molecule type" value="Genomic_DNA"/>
</dbReference>
<comment type="caution">
    <text evidence="1">The sequence shown here is derived from an EMBL/GenBank/DDBJ whole genome shotgun (WGS) entry which is preliminary data.</text>
</comment>
<protein>
    <submittedName>
        <fullName evidence="1">Uncharacterized protein</fullName>
    </submittedName>
</protein>
<sequence length="86" mass="9474">MLTWPTASVKLDFCLLHPFSFHTGSSFGKPHFYSDGNGIAELLRGQEQQPLIPAGSSGCVIILSKCNLLISLDDHPGNLYIRPLQY</sequence>